<organism evidence="1 2">
    <name type="scientific">Pseudomonas syringae</name>
    <dbReference type="NCBI Taxonomy" id="317"/>
    <lineage>
        <taxon>Bacteria</taxon>
        <taxon>Pseudomonadati</taxon>
        <taxon>Pseudomonadota</taxon>
        <taxon>Gammaproteobacteria</taxon>
        <taxon>Pseudomonadales</taxon>
        <taxon>Pseudomonadaceae</taxon>
        <taxon>Pseudomonas</taxon>
    </lineage>
</organism>
<dbReference type="EMBL" id="MTSA01000013">
    <property type="protein sequence ID" value="OUM06077.1"/>
    <property type="molecule type" value="Genomic_DNA"/>
</dbReference>
<dbReference type="RefSeq" id="WP_084918788.1">
    <property type="nucleotide sequence ID" value="NZ_MTSA01000013.1"/>
</dbReference>
<dbReference type="OrthoDB" id="6955767at2"/>
<name>A0A244ENL8_PSESX</name>
<reference evidence="1 2" key="1">
    <citation type="submission" date="2017-01" db="EMBL/GenBank/DDBJ databases">
        <authorList>
            <person name="Mah S.A."/>
            <person name="Swanson W.J."/>
            <person name="Moy G.W."/>
            <person name="Vacquier V.D."/>
        </authorList>
    </citation>
    <scope>NUCLEOTIDE SEQUENCE [LARGE SCALE GENOMIC DNA]</scope>
    <source>
        <strain evidence="1">PDD-32b-74</strain>
    </source>
</reference>
<comment type="caution">
    <text evidence="1">The sequence shown here is derived from an EMBL/GenBank/DDBJ whole genome shotgun (WGS) entry which is preliminary data.</text>
</comment>
<accession>A0A244ENL8</accession>
<evidence type="ECO:0000313" key="1">
    <source>
        <dbReference type="EMBL" id="OUM06077.1"/>
    </source>
</evidence>
<dbReference type="Proteomes" id="UP000195128">
    <property type="component" value="Unassembled WGS sequence"/>
</dbReference>
<dbReference type="AlphaFoldDB" id="A0A244ENL8"/>
<protein>
    <submittedName>
        <fullName evidence="1">Uncharacterized protein</fullName>
    </submittedName>
</protein>
<evidence type="ECO:0000313" key="2">
    <source>
        <dbReference type="Proteomes" id="UP000195128"/>
    </source>
</evidence>
<proteinExistence type="predicted"/>
<sequence length="73" mass="7537">MEFDLAAVGKDIAPHGALWVAINLGNPVLAKLDEKTAVFSGVSVALANALTDELEVPISLTAYDAAGKVLRSS</sequence>
<gene>
    <name evidence="1" type="ORF">BW686_17450</name>
</gene>